<dbReference type="CDD" id="cd01948">
    <property type="entry name" value="EAL"/>
    <property type="match status" value="1"/>
</dbReference>
<sequence>MNDAVRRDHQGPLATPSAELFLEIAGVGGWELELEGGRARSIRWSRLTKAIHEVGEDFVPTLETALAFYPPEARAVLEPAIAAAIDTGAPWDLELPFVTARGRPIWVRARGRVVERNGACVRLAGTFEDITARRQKALEHERLALVVSQMTNAAILTDAEGRTVWVNDAFVSLTGYTLEDLAGRKPGEVLQGPRTDRAEVARIAAALRAAERVEAELLNYRRDGTPYWIGMTITPVRDASGALTGFIAIETDVTARRAAEAEAAAEMNCRREAEALLRDVLDAIPSGVIAYDREDRFLLANRAYAALYPELVPHLVRGRALTEILWAGVEAGLYVRELPADAPAEEKRAWVERRAADIRSARRSRVFQTVDGRWLQGREGRSPSGNLVCVRTDITRLKRAEEEITLRAETDPLTGLANRTVLFTRLAHEFETRRARDRGGLLVTFDLDHFKDINDSLGHQAGDTLLRKLGRRLRAAVRAEDTAARLGGDEFALILPGLVSLAEAERFLARLVARLSRAMTVSGHKIAPALSLGCAFYPGDAGSPEELYRAADAALYEAKRQGRGRWTFFDRALEAETRRRRTLSEALRRALEEERIEIALQPQVRLADGEHVGFEALVRWSRDGVPVPPSEFVPIAEETGLIVLLGSRVLRAALAAIGAMLARGLEPGRLAVNVSSPQLTDPGFVRMVERLCREARVSPARLEIEVTETVLLDRSAARIAEVLAELRALGATIALDDFGTGYASLAHLQRFPVQRLKIDKSFIAAIDRDGREAKIAATVIGLARGLGMEAVAEGVETARQRDWLAAQGCAIGQGYFFAPPLSVEAAAEALARRWTHEPRAAVVPLPRLRRRAAAHRAAGTV</sequence>
<feature type="domain" description="PAC" evidence="2">
    <location>
        <begin position="91"/>
        <end position="142"/>
    </location>
</feature>
<evidence type="ECO:0000259" key="2">
    <source>
        <dbReference type="PROSITE" id="PS50113"/>
    </source>
</evidence>
<dbReference type="SMART" id="SM00052">
    <property type="entry name" value="EAL"/>
    <property type="match status" value="1"/>
</dbReference>
<dbReference type="PANTHER" id="PTHR44757">
    <property type="entry name" value="DIGUANYLATE CYCLASE DGCP"/>
    <property type="match status" value="1"/>
</dbReference>
<evidence type="ECO:0000313" key="5">
    <source>
        <dbReference type="EMBL" id="QXM26115.1"/>
    </source>
</evidence>
<evidence type="ECO:0000259" key="4">
    <source>
        <dbReference type="PROSITE" id="PS50887"/>
    </source>
</evidence>
<name>A0A975U4G3_9PROT</name>
<dbReference type="Pfam" id="PF08447">
    <property type="entry name" value="PAS_3"/>
    <property type="match status" value="1"/>
</dbReference>
<evidence type="ECO:0000259" key="3">
    <source>
        <dbReference type="PROSITE" id="PS50883"/>
    </source>
</evidence>
<dbReference type="Pfam" id="PF00990">
    <property type="entry name" value="GGDEF"/>
    <property type="match status" value="1"/>
</dbReference>
<dbReference type="PROSITE" id="PS50112">
    <property type="entry name" value="PAS"/>
    <property type="match status" value="1"/>
</dbReference>
<dbReference type="SMART" id="SM00091">
    <property type="entry name" value="PAS"/>
    <property type="match status" value="2"/>
</dbReference>
<dbReference type="InterPro" id="IPR000014">
    <property type="entry name" value="PAS"/>
</dbReference>
<dbReference type="InterPro" id="IPR000700">
    <property type="entry name" value="PAS-assoc_C"/>
</dbReference>
<dbReference type="Pfam" id="PF13426">
    <property type="entry name" value="PAS_9"/>
    <property type="match status" value="1"/>
</dbReference>
<feature type="domain" description="GGDEF" evidence="4">
    <location>
        <begin position="438"/>
        <end position="571"/>
    </location>
</feature>
<dbReference type="PROSITE" id="PS50883">
    <property type="entry name" value="EAL"/>
    <property type="match status" value="1"/>
</dbReference>
<reference evidence="5" key="1">
    <citation type="submission" date="2021-06" db="EMBL/GenBank/DDBJ databases">
        <title>Elioraea tepida, sp. nov., a moderately thermophilic aerobic anoxygenic phototrophic bacterium isolated from an alkaline siliceous hot spring mat community in Yellowstone National Park, WY, USA.</title>
        <authorList>
            <person name="Saini M.K."/>
            <person name="Yoshida S."/>
            <person name="Sebastian A."/>
            <person name="Hirose S."/>
            <person name="Hara E."/>
            <person name="Tamaki H."/>
            <person name="Soulier N.T."/>
            <person name="Albert I."/>
            <person name="Hanada S."/>
            <person name="Bryant D.A."/>
            <person name="Tank M."/>
        </authorList>
    </citation>
    <scope>NUCLEOTIDE SEQUENCE</scope>
    <source>
        <strain evidence="5">MS-P2</strain>
    </source>
</reference>
<organism evidence="5 6">
    <name type="scientific">Elioraea tepida</name>
    <dbReference type="NCBI Taxonomy" id="2843330"/>
    <lineage>
        <taxon>Bacteria</taxon>
        <taxon>Pseudomonadati</taxon>
        <taxon>Pseudomonadota</taxon>
        <taxon>Alphaproteobacteria</taxon>
        <taxon>Acetobacterales</taxon>
        <taxon>Elioraeaceae</taxon>
        <taxon>Elioraea</taxon>
    </lineage>
</organism>
<dbReference type="CDD" id="cd01949">
    <property type="entry name" value="GGDEF"/>
    <property type="match status" value="1"/>
</dbReference>
<dbReference type="InterPro" id="IPR001610">
    <property type="entry name" value="PAC"/>
</dbReference>
<dbReference type="PROSITE" id="PS50887">
    <property type="entry name" value="GGDEF"/>
    <property type="match status" value="1"/>
</dbReference>
<accession>A0A975U4G3</accession>
<dbReference type="CDD" id="cd00130">
    <property type="entry name" value="PAS"/>
    <property type="match status" value="2"/>
</dbReference>
<proteinExistence type="predicted"/>
<feature type="domain" description="EAL" evidence="3">
    <location>
        <begin position="580"/>
        <end position="834"/>
    </location>
</feature>
<feature type="domain" description="PAS" evidence="1">
    <location>
        <begin position="139"/>
        <end position="184"/>
    </location>
</feature>
<dbReference type="Pfam" id="PF00563">
    <property type="entry name" value="EAL"/>
    <property type="match status" value="1"/>
</dbReference>
<dbReference type="SMART" id="SM00086">
    <property type="entry name" value="PAC"/>
    <property type="match status" value="2"/>
</dbReference>
<dbReference type="PANTHER" id="PTHR44757:SF2">
    <property type="entry name" value="BIOFILM ARCHITECTURE MAINTENANCE PROTEIN MBAA"/>
    <property type="match status" value="1"/>
</dbReference>
<dbReference type="EMBL" id="CP076448">
    <property type="protein sequence ID" value="QXM26115.1"/>
    <property type="molecule type" value="Genomic_DNA"/>
</dbReference>
<dbReference type="InterPro" id="IPR000160">
    <property type="entry name" value="GGDEF_dom"/>
</dbReference>
<evidence type="ECO:0000313" key="6">
    <source>
        <dbReference type="Proteomes" id="UP000694001"/>
    </source>
</evidence>
<dbReference type="InterPro" id="IPR013655">
    <property type="entry name" value="PAS_fold_3"/>
</dbReference>
<dbReference type="Proteomes" id="UP000694001">
    <property type="component" value="Chromosome"/>
</dbReference>
<dbReference type="FunFam" id="3.30.70.270:FF:000001">
    <property type="entry name" value="Diguanylate cyclase domain protein"/>
    <property type="match status" value="1"/>
</dbReference>
<keyword evidence="6" id="KW-1185">Reference proteome</keyword>
<dbReference type="NCBIfam" id="TIGR00229">
    <property type="entry name" value="sensory_box"/>
    <property type="match status" value="1"/>
</dbReference>
<dbReference type="SMART" id="SM00267">
    <property type="entry name" value="GGDEF"/>
    <property type="match status" value="1"/>
</dbReference>
<dbReference type="AlphaFoldDB" id="A0A975U4G3"/>
<gene>
    <name evidence="5" type="ORF">KO353_08010</name>
</gene>
<dbReference type="PROSITE" id="PS50113">
    <property type="entry name" value="PAC"/>
    <property type="match status" value="2"/>
</dbReference>
<dbReference type="KEGG" id="elio:KO353_08010"/>
<protein>
    <submittedName>
        <fullName evidence="5">EAL domain-containing protein</fullName>
    </submittedName>
</protein>
<dbReference type="InterPro" id="IPR001633">
    <property type="entry name" value="EAL_dom"/>
</dbReference>
<dbReference type="RefSeq" id="WP_218287166.1">
    <property type="nucleotide sequence ID" value="NZ_CP076448.1"/>
</dbReference>
<dbReference type="GO" id="GO:0003824">
    <property type="term" value="F:catalytic activity"/>
    <property type="evidence" value="ECO:0007669"/>
    <property type="project" value="UniProtKB-ARBA"/>
</dbReference>
<dbReference type="NCBIfam" id="TIGR00254">
    <property type="entry name" value="GGDEF"/>
    <property type="match status" value="1"/>
</dbReference>
<evidence type="ECO:0000259" key="1">
    <source>
        <dbReference type="PROSITE" id="PS50112"/>
    </source>
</evidence>
<feature type="domain" description="PAC" evidence="2">
    <location>
        <begin position="211"/>
        <end position="265"/>
    </location>
</feature>
<dbReference type="Pfam" id="PF12860">
    <property type="entry name" value="PAS_7"/>
    <property type="match status" value="1"/>
</dbReference>
<dbReference type="InterPro" id="IPR052155">
    <property type="entry name" value="Biofilm_reg_signaling"/>
</dbReference>